<reference evidence="2 3" key="1">
    <citation type="submission" date="2024-02" db="EMBL/GenBank/DDBJ databases">
        <title>Chromosome-scale genome assembly of the rough periwinkle Littorina saxatilis.</title>
        <authorList>
            <person name="De Jode A."/>
            <person name="Faria R."/>
            <person name="Formenti G."/>
            <person name="Sims Y."/>
            <person name="Smith T.P."/>
            <person name="Tracey A."/>
            <person name="Wood J.M.D."/>
            <person name="Zagrodzka Z.B."/>
            <person name="Johannesson K."/>
            <person name="Butlin R.K."/>
            <person name="Leder E.H."/>
        </authorList>
    </citation>
    <scope>NUCLEOTIDE SEQUENCE [LARGE SCALE GENOMIC DNA]</scope>
    <source>
        <strain evidence="2">Snail1</strain>
        <tissue evidence="2">Muscle</tissue>
    </source>
</reference>
<protein>
    <submittedName>
        <fullName evidence="2">Uncharacterized protein</fullName>
    </submittedName>
</protein>
<organism evidence="2 3">
    <name type="scientific">Littorina saxatilis</name>
    <dbReference type="NCBI Taxonomy" id="31220"/>
    <lineage>
        <taxon>Eukaryota</taxon>
        <taxon>Metazoa</taxon>
        <taxon>Spiralia</taxon>
        <taxon>Lophotrochozoa</taxon>
        <taxon>Mollusca</taxon>
        <taxon>Gastropoda</taxon>
        <taxon>Caenogastropoda</taxon>
        <taxon>Littorinimorpha</taxon>
        <taxon>Littorinoidea</taxon>
        <taxon>Littorinidae</taxon>
        <taxon>Littorina</taxon>
    </lineage>
</organism>
<keyword evidence="3" id="KW-1185">Reference proteome</keyword>
<dbReference type="AlphaFoldDB" id="A0AAN9AV52"/>
<dbReference type="EMBL" id="JBAMIC010000019">
    <property type="protein sequence ID" value="KAK7093848.1"/>
    <property type="molecule type" value="Genomic_DNA"/>
</dbReference>
<evidence type="ECO:0000313" key="2">
    <source>
        <dbReference type="EMBL" id="KAK7093848.1"/>
    </source>
</evidence>
<proteinExistence type="predicted"/>
<dbReference type="Proteomes" id="UP001374579">
    <property type="component" value="Unassembled WGS sequence"/>
</dbReference>
<sequence>MADFRKQHGSVTETDALFQGFKPFRHLFDKHLCIRQDDTGKTSTVQQLLESALERIRKYSNGEWNHLSLFIRGSSSKARPQTELVKTTMEEEEKEKLQHQQENSCRLAESVEQESSSACVY</sequence>
<accession>A0AAN9AV52</accession>
<evidence type="ECO:0000256" key="1">
    <source>
        <dbReference type="SAM" id="MobiDB-lite"/>
    </source>
</evidence>
<feature type="region of interest" description="Disordered" evidence="1">
    <location>
        <begin position="80"/>
        <end position="121"/>
    </location>
</feature>
<comment type="caution">
    <text evidence="2">The sequence shown here is derived from an EMBL/GenBank/DDBJ whole genome shotgun (WGS) entry which is preliminary data.</text>
</comment>
<gene>
    <name evidence="2" type="ORF">V1264_007534</name>
</gene>
<evidence type="ECO:0000313" key="3">
    <source>
        <dbReference type="Proteomes" id="UP001374579"/>
    </source>
</evidence>
<name>A0AAN9AV52_9CAEN</name>